<dbReference type="Proteomes" id="UP000033980">
    <property type="component" value="Unassembled WGS sequence"/>
</dbReference>
<accession>A0A0G1FEF1</accession>
<dbReference type="EMBL" id="LCFK01000020">
    <property type="protein sequence ID" value="KKS93516.1"/>
    <property type="molecule type" value="Genomic_DNA"/>
</dbReference>
<protein>
    <submittedName>
        <fullName evidence="1">Uncharacterized protein</fullName>
    </submittedName>
</protein>
<comment type="caution">
    <text evidence="1">The sequence shown here is derived from an EMBL/GenBank/DDBJ whole genome shotgun (WGS) entry which is preliminary data.</text>
</comment>
<gene>
    <name evidence="1" type="ORF">UV68_C0020G0016</name>
</gene>
<proteinExistence type="predicted"/>
<name>A0A0G1FEF1_9BACT</name>
<organism evidence="1 2">
    <name type="scientific">Candidatus Collierbacteria bacterium GW2011_GWC2_43_12</name>
    <dbReference type="NCBI Taxonomy" id="1618390"/>
    <lineage>
        <taxon>Bacteria</taxon>
        <taxon>Candidatus Collieribacteriota</taxon>
    </lineage>
</organism>
<sequence>MPEEICYFSESMTYSEANFEQVVKDIVDTLPDGSNSINVNVYLEDPSLGKVEAVLGYPVHYLHPIGTNLSGTFRLTYGVGNLE</sequence>
<dbReference type="AlphaFoldDB" id="A0A0G1FEF1"/>
<reference evidence="1 2" key="1">
    <citation type="journal article" date="2015" name="Nature">
        <title>rRNA introns, odd ribosomes, and small enigmatic genomes across a large radiation of phyla.</title>
        <authorList>
            <person name="Brown C.T."/>
            <person name="Hug L.A."/>
            <person name="Thomas B.C."/>
            <person name="Sharon I."/>
            <person name="Castelle C.J."/>
            <person name="Singh A."/>
            <person name="Wilkins M.J."/>
            <person name="Williams K.H."/>
            <person name="Banfield J.F."/>
        </authorList>
    </citation>
    <scope>NUCLEOTIDE SEQUENCE [LARGE SCALE GENOMIC DNA]</scope>
</reference>
<evidence type="ECO:0000313" key="1">
    <source>
        <dbReference type="EMBL" id="KKS93516.1"/>
    </source>
</evidence>
<evidence type="ECO:0000313" key="2">
    <source>
        <dbReference type="Proteomes" id="UP000033980"/>
    </source>
</evidence>